<dbReference type="FunFam" id="1.20.58.60:FF:000002">
    <property type="entry name" value="Actinin, alpha 1"/>
    <property type="match status" value="1"/>
</dbReference>
<dbReference type="SMART" id="SM01184">
    <property type="entry name" value="efhand_Ca_insen"/>
    <property type="match status" value="1"/>
</dbReference>
<dbReference type="InterPro" id="IPR011992">
    <property type="entry name" value="EF-hand-dom_pair"/>
</dbReference>
<dbReference type="EnsemblMetazoa" id="MESCA005707-RA">
    <property type="protein sequence ID" value="MESCA005707-PA"/>
    <property type="gene ID" value="MESCA005707"/>
</dbReference>
<evidence type="ECO:0000259" key="6">
    <source>
        <dbReference type="PROSITE" id="PS50021"/>
    </source>
</evidence>
<reference evidence="8" key="1">
    <citation type="submission" date="2013-02" db="EMBL/GenBank/DDBJ databases">
        <authorList>
            <person name="Hughes D."/>
        </authorList>
    </citation>
    <scope>NUCLEOTIDE SEQUENCE</scope>
    <source>
        <strain>Durham</strain>
        <strain evidence="8">NC isolate 2 -- Noor lab</strain>
    </source>
</reference>
<dbReference type="FunFam" id="1.10.238.10:FF:000004">
    <property type="entry name" value="Actinin alpha 1"/>
    <property type="match status" value="1"/>
</dbReference>
<comment type="similarity">
    <text evidence="1">Belongs to the alpha-actinin family.</text>
</comment>
<dbReference type="AlphaFoldDB" id="T1GQ10"/>
<accession>T1GQ10</accession>
<keyword evidence="4" id="KW-0009">Actin-binding</keyword>
<dbReference type="GO" id="GO:0003779">
    <property type="term" value="F:actin binding"/>
    <property type="evidence" value="ECO:0007669"/>
    <property type="project" value="UniProtKB-KW"/>
</dbReference>
<dbReference type="InterPro" id="IPR014837">
    <property type="entry name" value="EF-hand_Ca_insen"/>
</dbReference>
<dbReference type="Pfam" id="PF00307">
    <property type="entry name" value="CH"/>
    <property type="match status" value="1"/>
</dbReference>
<keyword evidence="2" id="KW-0677">Repeat</keyword>
<dbReference type="OMA" id="LEWIMRR"/>
<dbReference type="STRING" id="36166.T1GQ10"/>
<dbReference type="Pfam" id="PF00435">
    <property type="entry name" value="Spectrin"/>
    <property type="match status" value="1"/>
</dbReference>
<feature type="domain" description="Calponin-homology (CH)" evidence="6">
    <location>
        <begin position="1"/>
        <end position="70"/>
    </location>
</feature>
<sequence>MLLLEVISGETLPKPDRGKMRFHKIANVNKALDFIASKGVRLVSIGAEEIVDGNLKMTLGMIWTIILRFAIQDISVEEMTAKEGLLLWCQPANRICKVLKVNQENERLMEEYERLASDLLEWIRRTMPWLNSRQADNSLAGVQKKLEEYRTYRRKHKPPRVEQKAKLETNFNTLQTKLRLSNRPAYLPTEGKTVGDISNAWKGLELAEKAFEDWLLAETMRLERLEHLAQKFKHKPFILPDELRRELPPDQAEYCISRMPPYKGPNGIPGALDYMSFSTALYGETDL</sequence>
<dbReference type="Pfam" id="PF08726">
    <property type="entry name" value="EFhand_Ca_insen"/>
    <property type="match status" value="1"/>
</dbReference>
<evidence type="ECO:0000256" key="5">
    <source>
        <dbReference type="SAM" id="Coils"/>
    </source>
</evidence>
<dbReference type="SUPFAM" id="SSF46966">
    <property type="entry name" value="Spectrin repeat"/>
    <property type="match status" value="1"/>
</dbReference>
<organism evidence="7 8">
    <name type="scientific">Megaselia scalaris</name>
    <name type="common">Humpbacked fly</name>
    <name type="synonym">Phora scalaris</name>
    <dbReference type="NCBI Taxonomy" id="36166"/>
    <lineage>
        <taxon>Eukaryota</taxon>
        <taxon>Metazoa</taxon>
        <taxon>Ecdysozoa</taxon>
        <taxon>Arthropoda</taxon>
        <taxon>Hexapoda</taxon>
        <taxon>Insecta</taxon>
        <taxon>Pterygota</taxon>
        <taxon>Neoptera</taxon>
        <taxon>Endopterygota</taxon>
        <taxon>Diptera</taxon>
        <taxon>Brachycera</taxon>
        <taxon>Muscomorpha</taxon>
        <taxon>Platypezoidea</taxon>
        <taxon>Phoridae</taxon>
        <taxon>Megaseliini</taxon>
        <taxon>Megaselia</taxon>
    </lineage>
</organism>
<dbReference type="PROSITE" id="PS50021">
    <property type="entry name" value="CH"/>
    <property type="match status" value="1"/>
</dbReference>
<dbReference type="EMBL" id="CAQQ02025765">
    <property type="status" value="NOT_ANNOTATED_CDS"/>
    <property type="molecule type" value="Genomic_DNA"/>
</dbReference>
<dbReference type="InterPro" id="IPR001589">
    <property type="entry name" value="Actinin_actin-bd_CS"/>
</dbReference>
<keyword evidence="3" id="KW-0106">Calcium</keyword>
<dbReference type="InterPro" id="IPR002017">
    <property type="entry name" value="Spectrin_repeat"/>
</dbReference>
<dbReference type="SUPFAM" id="SSF47576">
    <property type="entry name" value="Calponin-homology domain, CH-domain"/>
    <property type="match status" value="1"/>
</dbReference>
<evidence type="ECO:0000313" key="8">
    <source>
        <dbReference type="Proteomes" id="UP000015102"/>
    </source>
</evidence>
<dbReference type="Gene3D" id="1.10.238.10">
    <property type="entry name" value="EF-hand"/>
    <property type="match status" value="1"/>
</dbReference>
<name>T1GQ10_MEGSC</name>
<dbReference type="FunFam" id="1.10.418.10:FF:000089">
    <property type="entry name" value="Spectrin beta chain"/>
    <property type="match status" value="1"/>
</dbReference>
<dbReference type="EMBL" id="CAQQ02025766">
    <property type="status" value="NOT_ANNOTATED_CDS"/>
    <property type="molecule type" value="Genomic_DNA"/>
</dbReference>
<dbReference type="InterPro" id="IPR036872">
    <property type="entry name" value="CH_dom_sf"/>
</dbReference>
<dbReference type="EMBL" id="CAQQ02025767">
    <property type="status" value="NOT_ANNOTATED_CDS"/>
    <property type="molecule type" value="Genomic_DNA"/>
</dbReference>
<evidence type="ECO:0000313" key="7">
    <source>
        <dbReference type="EnsemblMetazoa" id="MESCA005707-PA"/>
    </source>
</evidence>
<dbReference type="HOGENOM" id="CLU_970726_0_0_1"/>
<dbReference type="Proteomes" id="UP000015102">
    <property type="component" value="Unassembled WGS sequence"/>
</dbReference>
<reference evidence="7" key="2">
    <citation type="submission" date="2015-06" db="UniProtKB">
        <authorList>
            <consortium name="EnsemblMetazoa"/>
        </authorList>
    </citation>
    <scope>IDENTIFICATION</scope>
</reference>
<proteinExistence type="inferred from homology"/>
<feature type="coiled-coil region" evidence="5">
    <location>
        <begin position="98"/>
        <end position="125"/>
    </location>
</feature>
<dbReference type="Gene3D" id="1.20.58.60">
    <property type="match status" value="1"/>
</dbReference>
<keyword evidence="5" id="KW-0175">Coiled coil</keyword>
<dbReference type="Gene3D" id="1.10.418.10">
    <property type="entry name" value="Calponin-like domain"/>
    <property type="match status" value="1"/>
</dbReference>
<evidence type="ECO:0000256" key="2">
    <source>
        <dbReference type="ARBA" id="ARBA00022737"/>
    </source>
</evidence>
<dbReference type="PANTHER" id="PTHR11915">
    <property type="entry name" value="SPECTRIN/FILAMIN RELATED CYTOSKELETAL PROTEIN"/>
    <property type="match status" value="1"/>
</dbReference>
<keyword evidence="8" id="KW-1185">Reference proteome</keyword>
<evidence type="ECO:0000256" key="1">
    <source>
        <dbReference type="ARBA" id="ARBA00010255"/>
    </source>
</evidence>
<evidence type="ECO:0000256" key="4">
    <source>
        <dbReference type="ARBA" id="ARBA00023203"/>
    </source>
</evidence>
<protein>
    <recommendedName>
        <fullName evidence="6">Calponin-homology (CH) domain-containing protein</fullName>
    </recommendedName>
</protein>
<evidence type="ECO:0000256" key="3">
    <source>
        <dbReference type="ARBA" id="ARBA00022837"/>
    </source>
</evidence>
<dbReference type="SUPFAM" id="SSF47473">
    <property type="entry name" value="EF-hand"/>
    <property type="match status" value="1"/>
</dbReference>
<dbReference type="InterPro" id="IPR001715">
    <property type="entry name" value="CH_dom"/>
</dbReference>
<dbReference type="PROSITE" id="PS00020">
    <property type="entry name" value="ACTININ_2"/>
    <property type="match status" value="1"/>
</dbReference>